<dbReference type="AlphaFoldDB" id="A0A8W8MDM7"/>
<reference evidence="3" key="1">
    <citation type="submission" date="2022-08" db="UniProtKB">
        <authorList>
            <consortium name="EnsemblMetazoa"/>
        </authorList>
    </citation>
    <scope>IDENTIFICATION</scope>
    <source>
        <strain evidence="3">05x7-T-G4-1.051#20</strain>
    </source>
</reference>
<feature type="chain" id="PRO_5036481768" evidence="2">
    <location>
        <begin position="20"/>
        <end position="296"/>
    </location>
</feature>
<keyword evidence="4" id="KW-1185">Reference proteome</keyword>
<evidence type="ECO:0000313" key="4">
    <source>
        <dbReference type="Proteomes" id="UP000005408"/>
    </source>
</evidence>
<dbReference type="EnsemblMetazoa" id="G33209.2">
    <property type="protein sequence ID" value="G33209.2:cds"/>
    <property type="gene ID" value="G33209"/>
</dbReference>
<sequence length="296" mass="34196">MKSIILVLALCLTIQDSTGEFSTTTATDIHTAIFNASYNKYVRPSNITYVGIEFHLLSINDMDFKRQIMSSSGWLTVLTLRPRHKYLVRVHLKTRRGGIFCSAKSNSCIKIYCGCFSLERKLVVTNLHFNNYPCLETLRYRDSRMKRLSNSSANRKCYKSHPNRRTKSKAHAIARRFDGSDRSQLPLLSIDASNRRRQRQFSSEGSLVKNDQGTQSEISMADGTLWSMFPLCPFDWSSSDTASFPDFPCCNNLDINLLLQAFQTQWKPTTEQDMKQMTEHLEELKTRIQKWFKDNE</sequence>
<accession>A0A8W8MDM7</accession>
<evidence type="ECO:0000313" key="3">
    <source>
        <dbReference type="EnsemblMetazoa" id="G33209.2:cds"/>
    </source>
</evidence>
<keyword evidence="1" id="KW-0175">Coiled coil</keyword>
<protein>
    <submittedName>
        <fullName evidence="3">Uncharacterized protein</fullName>
    </submittedName>
</protein>
<feature type="signal peptide" evidence="2">
    <location>
        <begin position="1"/>
        <end position="19"/>
    </location>
</feature>
<proteinExistence type="predicted"/>
<keyword evidence="2" id="KW-0732">Signal</keyword>
<feature type="coiled-coil region" evidence="1">
    <location>
        <begin position="267"/>
        <end position="294"/>
    </location>
</feature>
<organism evidence="3 4">
    <name type="scientific">Magallana gigas</name>
    <name type="common">Pacific oyster</name>
    <name type="synonym">Crassostrea gigas</name>
    <dbReference type="NCBI Taxonomy" id="29159"/>
    <lineage>
        <taxon>Eukaryota</taxon>
        <taxon>Metazoa</taxon>
        <taxon>Spiralia</taxon>
        <taxon>Lophotrochozoa</taxon>
        <taxon>Mollusca</taxon>
        <taxon>Bivalvia</taxon>
        <taxon>Autobranchia</taxon>
        <taxon>Pteriomorphia</taxon>
        <taxon>Ostreida</taxon>
        <taxon>Ostreoidea</taxon>
        <taxon>Ostreidae</taxon>
        <taxon>Magallana</taxon>
    </lineage>
</organism>
<name>A0A8W8MDM7_MAGGI</name>
<dbReference type="Proteomes" id="UP000005408">
    <property type="component" value="Unassembled WGS sequence"/>
</dbReference>
<evidence type="ECO:0000256" key="1">
    <source>
        <dbReference type="SAM" id="Coils"/>
    </source>
</evidence>
<evidence type="ECO:0000256" key="2">
    <source>
        <dbReference type="SAM" id="SignalP"/>
    </source>
</evidence>